<dbReference type="EMBL" id="OZ021737">
    <property type="protein sequence ID" value="CAK9318368.1"/>
    <property type="molecule type" value="Genomic_DNA"/>
</dbReference>
<gene>
    <name evidence="1" type="ORF">CITCOLO1_LOCUS10332</name>
</gene>
<evidence type="ECO:0000313" key="1">
    <source>
        <dbReference type="EMBL" id="CAK9318368.1"/>
    </source>
</evidence>
<protein>
    <submittedName>
        <fullName evidence="1">Uncharacterized protein</fullName>
    </submittedName>
</protein>
<dbReference type="Proteomes" id="UP001642487">
    <property type="component" value="Chromosome 3"/>
</dbReference>
<organism evidence="1 2">
    <name type="scientific">Citrullus colocynthis</name>
    <name type="common">colocynth</name>
    <dbReference type="NCBI Taxonomy" id="252529"/>
    <lineage>
        <taxon>Eukaryota</taxon>
        <taxon>Viridiplantae</taxon>
        <taxon>Streptophyta</taxon>
        <taxon>Embryophyta</taxon>
        <taxon>Tracheophyta</taxon>
        <taxon>Spermatophyta</taxon>
        <taxon>Magnoliopsida</taxon>
        <taxon>eudicotyledons</taxon>
        <taxon>Gunneridae</taxon>
        <taxon>Pentapetalae</taxon>
        <taxon>rosids</taxon>
        <taxon>fabids</taxon>
        <taxon>Cucurbitales</taxon>
        <taxon>Cucurbitaceae</taxon>
        <taxon>Benincaseae</taxon>
        <taxon>Citrullus</taxon>
    </lineage>
</organism>
<sequence length="95" mass="10962">MARDILPFEFGGGGGDGERGHVVGDIFFGKDDMKEYAWDAVYTEETVRFLETESAMKARRKRSKRRLQSFNCFEFLKIVCSISMLIPRNFPSKEL</sequence>
<evidence type="ECO:0000313" key="2">
    <source>
        <dbReference type="Proteomes" id="UP001642487"/>
    </source>
</evidence>
<proteinExistence type="predicted"/>
<name>A0ABP0YH55_9ROSI</name>
<keyword evidence="2" id="KW-1185">Reference proteome</keyword>
<accession>A0ABP0YH55</accession>
<reference evidence="1 2" key="1">
    <citation type="submission" date="2024-03" db="EMBL/GenBank/DDBJ databases">
        <authorList>
            <person name="Gkanogiannis A."/>
            <person name="Becerra Lopez-Lavalle L."/>
        </authorList>
    </citation>
    <scope>NUCLEOTIDE SEQUENCE [LARGE SCALE GENOMIC DNA]</scope>
</reference>